<reference evidence="1 2" key="1">
    <citation type="submission" date="2019-07" db="EMBL/GenBank/DDBJ databases">
        <title>Diversity of Bacteria from Kongsfjorden, Arctic.</title>
        <authorList>
            <person name="Yu Y."/>
        </authorList>
    </citation>
    <scope>NUCLEOTIDE SEQUENCE [LARGE SCALE GENOMIC DNA]</scope>
    <source>
        <strain evidence="1 2">SM1922</strain>
    </source>
</reference>
<protein>
    <recommendedName>
        <fullName evidence="3">DUF4145 domain-containing protein</fullName>
    </recommendedName>
</protein>
<accession>A0A558JEM8</accession>
<dbReference type="RefSeq" id="WP_144809854.1">
    <property type="nucleotide sequence ID" value="NZ_VNFE01000001.1"/>
</dbReference>
<evidence type="ECO:0000313" key="1">
    <source>
        <dbReference type="EMBL" id="TVU92085.1"/>
    </source>
</evidence>
<dbReference type="AlphaFoldDB" id="A0A558JEM8"/>
<dbReference type="Proteomes" id="UP000317288">
    <property type="component" value="Unassembled WGS sequence"/>
</dbReference>
<dbReference type="EMBL" id="VNFE01000001">
    <property type="protein sequence ID" value="TVU92085.1"/>
    <property type="molecule type" value="Genomic_DNA"/>
</dbReference>
<organism evidence="1 2">
    <name type="scientific">Vreelandella titanicae</name>
    <dbReference type="NCBI Taxonomy" id="664683"/>
    <lineage>
        <taxon>Bacteria</taxon>
        <taxon>Pseudomonadati</taxon>
        <taxon>Pseudomonadota</taxon>
        <taxon>Gammaproteobacteria</taxon>
        <taxon>Oceanospirillales</taxon>
        <taxon>Halomonadaceae</taxon>
        <taxon>Vreelandella</taxon>
    </lineage>
</organism>
<sequence length="169" mass="19309">MSHPLLSMPERTEESDAVYAVLGRALAYATEFENNCRTLAHLFDIEKSDTEFSCEIYKLVKSGTLHAKIKLLIDGHELPDWVEDKVHEARKARNFIAHEAAEDHRRMMSTPQLMKSFETTIMQMTGEIAYGNQIVLDVTRMLKEGKRDHGSDIVAYSFAVASWISRDNF</sequence>
<evidence type="ECO:0008006" key="3">
    <source>
        <dbReference type="Google" id="ProtNLM"/>
    </source>
</evidence>
<proteinExistence type="predicted"/>
<comment type="caution">
    <text evidence="1">The sequence shown here is derived from an EMBL/GenBank/DDBJ whole genome shotgun (WGS) entry which is preliminary data.</text>
</comment>
<evidence type="ECO:0000313" key="2">
    <source>
        <dbReference type="Proteomes" id="UP000317288"/>
    </source>
</evidence>
<gene>
    <name evidence="1" type="ORF">FQP89_02870</name>
</gene>
<name>A0A558JEM8_9GAMM</name>